<dbReference type="PANTHER" id="PTHR47186">
    <property type="entry name" value="LEUCINE-RICH REPEAT-CONTAINING PROTEIN 57"/>
    <property type="match status" value="1"/>
</dbReference>
<protein>
    <recommendedName>
        <fullName evidence="11">Rx N-terminal domain-containing protein</fullName>
    </recommendedName>
</protein>
<dbReference type="GO" id="GO:0006952">
    <property type="term" value="P:defense response"/>
    <property type="evidence" value="ECO:0007669"/>
    <property type="project" value="UniProtKB-KW"/>
</dbReference>
<evidence type="ECO:0000259" key="8">
    <source>
        <dbReference type="Pfam" id="PF25019"/>
    </source>
</evidence>
<accession>A0A835KR85</accession>
<evidence type="ECO:0000256" key="2">
    <source>
        <dbReference type="ARBA" id="ARBA00022614"/>
    </source>
</evidence>
<proteinExistence type="inferred from homology"/>
<evidence type="ECO:0000313" key="10">
    <source>
        <dbReference type="Proteomes" id="UP000636709"/>
    </source>
</evidence>
<evidence type="ECO:0000256" key="6">
    <source>
        <dbReference type="SAM" id="MobiDB-lite"/>
    </source>
</evidence>
<sequence length="1042" mass="116595">MVSAAVSVVGKALDLLTNPLLKNWAASVNLGLNVEALQIELLTVQALLEHTSRKEVVDNTALSDLLLRLQDMAYDAEDVLDELDYFRIQDQLHGTSDAAEEHAKGWAYNLALHAKAVGKQIICLPCKASSHRGEVNGSMARLKNSRVFCNPIHAVGKHFPCTSQPSVRGDDQAESDDSSSIHNSPHRNQHRTDDEPSKLRFDRVEASKRMQRAVQQLRLVRENVSGIIATLGSSWSTASNVAQSRPITNSESIEPKLYGRGLLMDSIVLDIDLDDINDLPRDMSNLIKLRHFLVPNDETHSRIVEVGRLESLQELRSFMVKKEGQGFELRQIGHLVELRGLHITNLENVRVKEEADEAKLMQKIYLHELILCWTVGQSSNDYVLEEHVLERFKPSSNLLKLSIIGHGGDICPSWLSMNLSITSLESLCLDGVAWKTFPPIGELLLVNGPREEISGKIPDKRFGNLRMLELVNLPRLKRWAVDAPCQLFPFLEALVIRSCSELVELSFSHSTCCQQEKEAHATLFPKLSRLKIYDCPQLLSFPPVPWTEAPCSIQIERTGHSCLDELACEGNKNSDYSLTIRGNGIQESAFWNVLDYHNLAKLKEFTAHRCQPMPLHYLQMLSSLRELCFWDSMGNFPFVKGDSHVQYQFPVELVRIDESNASGKELTQLFTYFPKLSDLGLLQCKKITGLGVMGQQATAKPGPSLPANKLDEKHDAGAEEILEEGLLLVPPQLQALRIFDCPELILHYSNPLDDNKQCGQTGGGGLQGLSSLRRLHITGCPKLLFSYSSYLPFPKSLDYLLLADVMETVAPLSNLSFLTSLIIHECRGLRGAGLLSQGHLTRLEVCESPNFFVDSVCEEELLTSRSSKLQELIIDDVAGVPAAPICSFLFSSLTTLEVMDIKVEIFTEEQEALLLVNSLEKIVFGYCMTLQYLPKRLQILPNLQILAIVNCDAIQVLPLLPSSLQKLDISNCPEIQSLSSNHLPSSLQKLEIHYCPAIRFVPMPKVDDLPNSLHELYVHESESEELRRQCRKFIGIVPMVRV</sequence>
<organism evidence="9 10">
    <name type="scientific">Digitaria exilis</name>
    <dbReference type="NCBI Taxonomy" id="1010633"/>
    <lineage>
        <taxon>Eukaryota</taxon>
        <taxon>Viridiplantae</taxon>
        <taxon>Streptophyta</taxon>
        <taxon>Embryophyta</taxon>
        <taxon>Tracheophyta</taxon>
        <taxon>Spermatophyta</taxon>
        <taxon>Magnoliopsida</taxon>
        <taxon>Liliopsida</taxon>
        <taxon>Poales</taxon>
        <taxon>Poaceae</taxon>
        <taxon>PACMAD clade</taxon>
        <taxon>Panicoideae</taxon>
        <taxon>Panicodae</taxon>
        <taxon>Paniceae</taxon>
        <taxon>Anthephorinae</taxon>
        <taxon>Digitaria</taxon>
    </lineage>
</organism>
<evidence type="ECO:0000256" key="4">
    <source>
        <dbReference type="ARBA" id="ARBA00022741"/>
    </source>
</evidence>
<gene>
    <name evidence="9" type="ORF">HU200_008742</name>
</gene>
<keyword evidence="4" id="KW-0547">Nucleotide-binding</keyword>
<keyword evidence="3" id="KW-0677">Repeat</keyword>
<dbReference type="Pfam" id="PF25019">
    <property type="entry name" value="LRR_R13L1-DRL21"/>
    <property type="match status" value="1"/>
</dbReference>
<feature type="region of interest" description="Disordered" evidence="6">
    <location>
        <begin position="160"/>
        <end position="198"/>
    </location>
</feature>
<evidence type="ECO:0000313" key="9">
    <source>
        <dbReference type="EMBL" id="KAF8762898.1"/>
    </source>
</evidence>
<evidence type="ECO:0000256" key="5">
    <source>
        <dbReference type="ARBA" id="ARBA00022821"/>
    </source>
</evidence>
<dbReference type="PANTHER" id="PTHR47186:SF58">
    <property type="entry name" value="NB-ARC DOMAIN-CONTAINING PROTEIN"/>
    <property type="match status" value="1"/>
</dbReference>
<reference evidence="9" key="1">
    <citation type="submission" date="2020-07" db="EMBL/GenBank/DDBJ databases">
        <title>Genome sequence and genetic diversity analysis of an under-domesticated orphan crop, white fonio (Digitaria exilis).</title>
        <authorList>
            <person name="Bennetzen J.L."/>
            <person name="Chen S."/>
            <person name="Ma X."/>
            <person name="Wang X."/>
            <person name="Yssel A.E.J."/>
            <person name="Chaluvadi S.R."/>
            <person name="Johnson M."/>
            <person name="Gangashetty P."/>
            <person name="Hamidou F."/>
            <person name="Sanogo M.D."/>
            <person name="Zwaenepoel A."/>
            <person name="Wallace J."/>
            <person name="Van De Peer Y."/>
            <person name="Van Deynze A."/>
        </authorList>
    </citation>
    <scope>NUCLEOTIDE SEQUENCE</scope>
    <source>
        <tissue evidence="9">Leaves</tissue>
    </source>
</reference>
<evidence type="ECO:0000256" key="3">
    <source>
        <dbReference type="ARBA" id="ARBA00022737"/>
    </source>
</evidence>
<dbReference type="InterPro" id="IPR041118">
    <property type="entry name" value="Rx_N"/>
</dbReference>
<feature type="domain" description="R13L1/DRL21-like LRR repeat region" evidence="8">
    <location>
        <begin position="329"/>
        <end position="443"/>
    </location>
</feature>
<dbReference type="Proteomes" id="UP000636709">
    <property type="component" value="Unassembled WGS sequence"/>
</dbReference>
<evidence type="ECO:0000259" key="7">
    <source>
        <dbReference type="Pfam" id="PF18052"/>
    </source>
</evidence>
<name>A0A835KR85_9POAL</name>
<keyword evidence="10" id="KW-1185">Reference proteome</keyword>
<dbReference type="GO" id="GO:0000166">
    <property type="term" value="F:nucleotide binding"/>
    <property type="evidence" value="ECO:0007669"/>
    <property type="project" value="UniProtKB-KW"/>
</dbReference>
<dbReference type="Gene3D" id="3.80.10.10">
    <property type="entry name" value="Ribonuclease Inhibitor"/>
    <property type="match status" value="2"/>
</dbReference>
<keyword evidence="2" id="KW-0433">Leucine-rich repeat</keyword>
<dbReference type="AlphaFoldDB" id="A0A835KR85"/>
<dbReference type="Gene3D" id="1.20.5.4130">
    <property type="match status" value="1"/>
</dbReference>
<dbReference type="InterPro" id="IPR056789">
    <property type="entry name" value="LRR_R13L1-DRL21"/>
</dbReference>
<dbReference type="SUPFAM" id="SSF52058">
    <property type="entry name" value="L domain-like"/>
    <property type="match status" value="3"/>
</dbReference>
<dbReference type="InterPro" id="IPR032675">
    <property type="entry name" value="LRR_dom_sf"/>
</dbReference>
<dbReference type="OrthoDB" id="695275at2759"/>
<dbReference type="Pfam" id="PF18052">
    <property type="entry name" value="Rx_N"/>
    <property type="match status" value="1"/>
</dbReference>
<evidence type="ECO:0008006" key="11">
    <source>
        <dbReference type="Google" id="ProtNLM"/>
    </source>
</evidence>
<dbReference type="EMBL" id="JACEFO010000592">
    <property type="protein sequence ID" value="KAF8762898.1"/>
    <property type="molecule type" value="Genomic_DNA"/>
</dbReference>
<evidence type="ECO:0000256" key="1">
    <source>
        <dbReference type="ARBA" id="ARBA00008894"/>
    </source>
</evidence>
<keyword evidence="5" id="KW-0611">Plant defense</keyword>
<comment type="similarity">
    <text evidence="1">Belongs to the disease resistance NB-LRR family.</text>
</comment>
<comment type="caution">
    <text evidence="9">The sequence shown here is derived from an EMBL/GenBank/DDBJ whole genome shotgun (WGS) entry which is preliminary data.</text>
</comment>
<feature type="domain" description="Disease resistance N-terminal" evidence="7">
    <location>
        <begin position="8"/>
        <end position="91"/>
    </location>
</feature>